<evidence type="ECO:0000256" key="3">
    <source>
        <dbReference type="ARBA" id="ARBA00022989"/>
    </source>
</evidence>
<dbReference type="SUPFAM" id="SSF103473">
    <property type="entry name" value="MFS general substrate transporter"/>
    <property type="match status" value="1"/>
</dbReference>
<dbReference type="OMA" id="WIARSYV"/>
<evidence type="ECO:0000313" key="6">
    <source>
        <dbReference type="EMBL" id="OJJ94941.1"/>
    </source>
</evidence>
<keyword evidence="7" id="KW-1185">Reference proteome</keyword>
<dbReference type="Proteomes" id="UP000184546">
    <property type="component" value="Unassembled WGS sequence"/>
</dbReference>
<feature type="transmembrane region" description="Helical" evidence="5">
    <location>
        <begin position="214"/>
        <end position="235"/>
    </location>
</feature>
<protein>
    <submittedName>
        <fullName evidence="6">Uncharacterized protein</fullName>
    </submittedName>
</protein>
<sequence>MVRTASSLDVVLLIISTVWRRFADHNSPNVVVAYHSYTFHITTTLLAAEFAGSAIATIALNYGVYVSLLLGLILPIVTLPLAFLIPSDERPLNPPQRTADQHTEQHELTTWATSCLKQLRKPKIPSQSDLRVSWLVATCLISRIGRYPFSLLLPTVSHRYQGTMTETGFLLCFKAVVSLMGLAILMHCIRPLLLRRQSPMHSADATPLFGPYRLDLWTMRGSAVCMAIGAVLLSASRSLTIVYTGVVLYALGIGFGGGVGGLIAQLTGSEGVLLPDNMLEAVFDAIAAPAMSYTCLFGAQLDESMSMVGLSFVAAASIFGLIAIGTFF</sequence>
<accession>A0A1L9WFI6</accession>
<keyword evidence="3 5" id="KW-1133">Transmembrane helix</keyword>
<dbReference type="AlphaFoldDB" id="A0A1L9WFI6"/>
<dbReference type="GO" id="GO:0022857">
    <property type="term" value="F:transmembrane transporter activity"/>
    <property type="evidence" value="ECO:0007669"/>
    <property type="project" value="TreeGrafter"/>
</dbReference>
<dbReference type="GeneID" id="30975935"/>
<evidence type="ECO:0000256" key="1">
    <source>
        <dbReference type="ARBA" id="ARBA00004141"/>
    </source>
</evidence>
<evidence type="ECO:0000313" key="7">
    <source>
        <dbReference type="Proteomes" id="UP000184546"/>
    </source>
</evidence>
<reference evidence="7" key="1">
    <citation type="journal article" date="2017" name="Genome Biol.">
        <title>Comparative genomics reveals high biological diversity and specific adaptations in the industrially and medically important fungal genus Aspergillus.</title>
        <authorList>
            <person name="de Vries R.P."/>
            <person name="Riley R."/>
            <person name="Wiebenga A."/>
            <person name="Aguilar-Osorio G."/>
            <person name="Amillis S."/>
            <person name="Uchima C.A."/>
            <person name="Anderluh G."/>
            <person name="Asadollahi M."/>
            <person name="Askin M."/>
            <person name="Barry K."/>
            <person name="Battaglia E."/>
            <person name="Bayram O."/>
            <person name="Benocci T."/>
            <person name="Braus-Stromeyer S.A."/>
            <person name="Caldana C."/>
            <person name="Canovas D."/>
            <person name="Cerqueira G.C."/>
            <person name="Chen F."/>
            <person name="Chen W."/>
            <person name="Choi C."/>
            <person name="Clum A."/>
            <person name="Dos Santos R.A."/>
            <person name="Damasio A.R."/>
            <person name="Diallinas G."/>
            <person name="Emri T."/>
            <person name="Fekete E."/>
            <person name="Flipphi M."/>
            <person name="Freyberg S."/>
            <person name="Gallo A."/>
            <person name="Gournas C."/>
            <person name="Habgood R."/>
            <person name="Hainaut M."/>
            <person name="Harispe M.L."/>
            <person name="Henrissat B."/>
            <person name="Hilden K.S."/>
            <person name="Hope R."/>
            <person name="Hossain A."/>
            <person name="Karabika E."/>
            <person name="Karaffa L."/>
            <person name="Karanyi Z."/>
            <person name="Krasevec N."/>
            <person name="Kuo A."/>
            <person name="Kusch H."/>
            <person name="LaButti K."/>
            <person name="Lagendijk E.L."/>
            <person name="Lapidus A."/>
            <person name="Levasseur A."/>
            <person name="Lindquist E."/>
            <person name="Lipzen A."/>
            <person name="Logrieco A.F."/>
            <person name="MacCabe A."/>
            <person name="Maekelae M.R."/>
            <person name="Malavazi I."/>
            <person name="Melin P."/>
            <person name="Meyer V."/>
            <person name="Mielnichuk N."/>
            <person name="Miskei M."/>
            <person name="Molnar A.P."/>
            <person name="Mule G."/>
            <person name="Ngan C.Y."/>
            <person name="Orejas M."/>
            <person name="Orosz E."/>
            <person name="Ouedraogo J.P."/>
            <person name="Overkamp K.M."/>
            <person name="Park H.-S."/>
            <person name="Perrone G."/>
            <person name="Piumi F."/>
            <person name="Punt P.J."/>
            <person name="Ram A.F."/>
            <person name="Ramon A."/>
            <person name="Rauscher S."/>
            <person name="Record E."/>
            <person name="Riano-Pachon D.M."/>
            <person name="Robert V."/>
            <person name="Roehrig J."/>
            <person name="Ruller R."/>
            <person name="Salamov A."/>
            <person name="Salih N.S."/>
            <person name="Samson R.A."/>
            <person name="Sandor E."/>
            <person name="Sanguinetti M."/>
            <person name="Schuetze T."/>
            <person name="Sepcic K."/>
            <person name="Shelest E."/>
            <person name="Sherlock G."/>
            <person name="Sophianopoulou V."/>
            <person name="Squina F.M."/>
            <person name="Sun H."/>
            <person name="Susca A."/>
            <person name="Todd R.B."/>
            <person name="Tsang A."/>
            <person name="Unkles S.E."/>
            <person name="van de Wiele N."/>
            <person name="van Rossen-Uffink D."/>
            <person name="Oliveira J.V."/>
            <person name="Vesth T.C."/>
            <person name="Visser J."/>
            <person name="Yu J.-H."/>
            <person name="Zhou M."/>
            <person name="Andersen M.R."/>
            <person name="Archer D.B."/>
            <person name="Baker S.E."/>
            <person name="Benoit I."/>
            <person name="Brakhage A.A."/>
            <person name="Braus G.H."/>
            <person name="Fischer R."/>
            <person name="Frisvad J.C."/>
            <person name="Goldman G.H."/>
            <person name="Houbraken J."/>
            <person name="Oakley B."/>
            <person name="Pocsi I."/>
            <person name="Scazzocchio C."/>
            <person name="Seiboth B."/>
            <person name="vanKuyk P.A."/>
            <person name="Wortman J."/>
            <person name="Dyer P.S."/>
            <person name="Grigoriev I.V."/>
        </authorList>
    </citation>
    <scope>NUCLEOTIDE SEQUENCE [LARGE SCALE GENOMIC DNA]</scope>
    <source>
        <strain evidence="7">ATCC 16872 / CBS 172.66 / WB 5094</strain>
    </source>
</reference>
<dbReference type="PANTHER" id="PTHR23507:SF1">
    <property type="entry name" value="FI18259P1-RELATED"/>
    <property type="match status" value="1"/>
</dbReference>
<dbReference type="VEuPathDB" id="FungiDB:ASPACDRAFT_48389"/>
<dbReference type="GO" id="GO:0016020">
    <property type="term" value="C:membrane"/>
    <property type="evidence" value="ECO:0007669"/>
    <property type="project" value="UniProtKB-SubCell"/>
</dbReference>
<proteinExistence type="predicted"/>
<feature type="transmembrane region" description="Helical" evidence="5">
    <location>
        <begin position="39"/>
        <end position="58"/>
    </location>
</feature>
<feature type="transmembrane region" description="Helical" evidence="5">
    <location>
        <begin position="241"/>
        <end position="266"/>
    </location>
</feature>
<evidence type="ECO:0000256" key="5">
    <source>
        <dbReference type="SAM" id="Phobius"/>
    </source>
</evidence>
<dbReference type="EMBL" id="KV878992">
    <property type="protein sequence ID" value="OJJ94941.1"/>
    <property type="molecule type" value="Genomic_DNA"/>
</dbReference>
<evidence type="ECO:0000256" key="4">
    <source>
        <dbReference type="ARBA" id="ARBA00023136"/>
    </source>
</evidence>
<feature type="transmembrane region" description="Helical" evidence="5">
    <location>
        <begin position="278"/>
        <end position="299"/>
    </location>
</feature>
<keyword evidence="4 5" id="KW-0472">Membrane</keyword>
<dbReference type="PANTHER" id="PTHR23507">
    <property type="entry name" value="ZGC:174356"/>
    <property type="match status" value="1"/>
</dbReference>
<dbReference type="RefSeq" id="XP_020051281.1">
    <property type="nucleotide sequence ID" value="XM_020202121.1"/>
</dbReference>
<keyword evidence="2 5" id="KW-0812">Transmembrane</keyword>
<comment type="subcellular location">
    <subcellularLocation>
        <location evidence="1">Membrane</location>
        <topology evidence="1">Multi-pass membrane protein</topology>
    </subcellularLocation>
</comment>
<name>A0A1L9WFI6_ASPA1</name>
<gene>
    <name evidence="6" type="ORF">ASPACDRAFT_48389</name>
</gene>
<feature type="transmembrane region" description="Helical" evidence="5">
    <location>
        <begin position="65"/>
        <end position="85"/>
    </location>
</feature>
<dbReference type="InterPro" id="IPR036259">
    <property type="entry name" value="MFS_trans_sf"/>
</dbReference>
<feature type="transmembrane region" description="Helical" evidence="5">
    <location>
        <begin position="305"/>
        <end position="327"/>
    </location>
</feature>
<feature type="transmembrane region" description="Helical" evidence="5">
    <location>
        <begin position="168"/>
        <end position="193"/>
    </location>
</feature>
<dbReference type="OrthoDB" id="194139at2759"/>
<dbReference type="STRING" id="690307.A0A1L9WFI6"/>
<organism evidence="6 7">
    <name type="scientific">Aspergillus aculeatus (strain ATCC 16872 / CBS 172.66 / WB 5094)</name>
    <dbReference type="NCBI Taxonomy" id="690307"/>
    <lineage>
        <taxon>Eukaryota</taxon>
        <taxon>Fungi</taxon>
        <taxon>Dikarya</taxon>
        <taxon>Ascomycota</taxon>
        <taxon>Pezizomycotina</taxon>
        <taxon>Eurotiomycetes</taxon>
        <taxon>Eurotiomycetidae</taxon>
        <taxon>Eurotiales</taxon>
        <taxon>Aspergillaceae</taxon>
        <taxon>Aspergillus</taxon>
        <taxon>Aspergillus subgen. Circumdati</taxon>
    </lineage>
</organism>
<evidence type="ECO:0000256" key="2">
    <source>
        <dbReference type="ARBA" id="ARBA00022692"/>
    </source>
</evidence>